<gene>
    <name evidence="2" type="ORF">EJ02DRAFT_453799</name>
</gene>
<dbReference type="AlphaFoldDB" id="A0A6A5STH0"/>
<evidence type="ECO:0000313" key="2">
    <source>
        <dbReference type="EMBL" id="KAF1942899.1"/>
    </source>
</evidence>
<reference evidence="2" key="1">
    <citation type="journal article" date="2020" name="Stud. Mycol.">
        <title>101 Dothideomycetes genomes: a test case for predicting lifestyles and emergence of pathogens.</title>
        <authorList>
            <person name="Haridas S."/>
            <person name="Albert R."/>
            <person name="Binder M."/>
            <person name="Bloem J."/>
            <person name="Labutti K."/>
            <person name="Salamov A."/>
            <person name="Andreopoulos B."/>
            <person name="Baker S."/>
            <person name="Barry K."/>
            <person name="Bills G."/>
            <person name="Bluhm B."/>
            <person name="Cannon C."/>
            <person name="Castanera R."/>
            <person name="Culley D."/>
            <person name="Daum C."/>
            <person name="Ezra D."/>
            <person name="Gonzalez J."/>
            <person name="Henrissat B."/>
            <person name="Kuo A."/>
            <person name="Liang C."/>
            <person name="Lipzen A."/>
            <person name="Lutzoni F."/>
            <person name="Magnuson J."/>
            <person name="Mondo S."/>
            <person name="Nolan M."/>
            <person name="Ohm R."/>
            <person name="Pangilinan J."/>
            <person name="Park H.-J."/>
            <person name="Ramirez L."/>
            <person name="Alfaro M."/>
            <person name="Sun H."/>
            <person name="Tritt A."/>
            <person name="Yoshinaga Y."/>
            <person name="Zwiers L.-H."/>
            <person name="Turgeon B."/>
            <person name="Goodwin S."/>
            <person name="Spatafora J."/>
            <person name="Crous P."/>
            <person name="Grigoriev I."/>
        </authorList>
    </citation>
    <scope>NUCLEOTIDE SEQUENCE</scope>
    <source>
        <strain evidence="2">CBS 161.51</strain>
    </source>
</reference>
<organism evidence="2 3">
    <name type="scientific">Clathrospora elynae</name>
    <dbReference type="NCBI Taxonomy" id="706981"/>
    <lineage>
        <taxon>Eukaryota</taxon>
        <taxon>Fungi</taxon>
        <taxon>Dikarya</taxon>
        <taxon>Ascomycota</taxon>
        <taxon>Pezizomycotina</taxon>
        <taxon>Dothideomycetes</taxon>
        <taxon>Pleosporomycetidae</taxon>
        <taxon>Pleosporales</taxon>
        <taxon>Diademaceae</taxon>
        <taxon>Clathrospora</taxon>
    </lineage>
</organism>
<dbReference type="Proteomes" id="UP000800038">
    <property type="component" value="Unassembled WGS sequence"/>
</dbReference>
<keyword evidence="3" id="KW-1185">Reference proteome</keyword>
<sequence>MATVTGAQPPPRPPGGGSPAPTKTPVSGVAPHWPPHQKCDRASDHHQPASQT</sequence>
<dbReference type="EMBL" id="ML976030">
    <property type="protein sequence ID" value="KAF1942899.1"/>
    <property type="molecule type" value="Genomic_DNA"/>
</dbReference>
<protein>
    <submittedName>
        <fullName evidence="2">Uncharacterized protein</fullName>
    </submittedName>
</protein>
<feature type="compositionally biased region" description="Basic and acidic residues" evidence="1">
    <location>
        <begin position="37"/>
        <end position="52"/>
    </location>
</feature>
<feature type="region of interest" description="Disordered" evidence="1">
    <location>
        <begin position="1"/>
        <end position="52"/>
    </location>
</feature>
<name>A0A6A5STH0_9PLEO</name>
<evidence type="ECO:0000313" key="3">
    <source>
        <dbReference type="Proteomes" id="UP000800038"/>
    </source>
</evidence>
<proteinExistence type="predicted"/>
<accession>A0A6A5STH0</accession>
<evidence type="ECO:0000256" key="1">
    <source>
        <dbReference type="SAM" id="MobiDB-lite"/>
    </source>
</evidence>